<proteinExistence type="evidence at transcript level"/>
<feature type="transmembrane region" description="Helical" evidence="9">
    <location>
        <begin position="21"/>
        <end position="42"/>
    </location>
</feature>
<dbReference type="EMBL" id="JU980586">
    <property type="protein sequence ID" value="AFJ69649.1"/>
    <property type="molecule type" value="mRNA"/>
</dbReference>
<dbReference type="PROSITE" id="PS50011">
    <property type="entry name" value="PROTEIN_KINASE_DOM"/>
    <property type="match status" value="1"/>
</dbReference>
<protein>
    <recommendedName>
        <fullName evidence="1">non-specific serine/threonine protein kinase</fullName>
        <ecNumber evidence="1">2.7.11.1</ecNumber>
    </recommendedName>
</protein>
<keyword evidence="9" id="KW-0812">Transmembrane</keyword>
<evidence type="ECO:0000256" key="1">
    <source>
        <dbReference type="ARBA" id="ARBA00012513"/>
    </source>
</evidence>
<dbReference type="Pfam" id="PF00069">
    <property type="entry name" value="Pkinase"/>
    <property type="match status" value="1"/>
</dbReference>
<comment type="catalytic activity">
    <reaction evidence="8">
        <text>L-seryl-[protein] + ATP = O-phospho-L-seryl-[protein] + ADP + H(+)</text>
        <dbReference type="Rhea" id="RHEA:17989"/>
        <dbReference type="Rhea" id="RHEA-COMP:9863"/>
        <dbReference type="Rhea" id="RHEA-COMP:11604"/>
        <dbReference type="ChEBI" id="CHEBI:15378"/>
        <dbReference type="ChEBI" id="CHEBI:29999"/>
        <dbReference type="ChEBI" id="CHEBI:30616"/>
        <dbReference type="ChEBI" id="CHEBI:83421"/>
        <dbReference type="ChEBI" id="CHEBI:456216"/>
        <dbReference type="EC" id="2.7.11.1"/>
    </reaction>
</comment>
<sequence length="136" mass="14832">MGARAKQERQIMALLKKQNPFVVRLFFSFHTLHHLFLVMEYVPGSDCAAMLRVYGCLPEAVARHYLAETVLAIEFLHQHGIIHRDVKPQNVLVTVEGHVKLIDFGLSCKSTRSQVIGSSASSLLSTTGGSSAAAAG</sequence>
<dbReference type="EC" id="2.7.11.1" evidence="1"/>
<dbReference type="FunFam" id="1.10.510.10:FF:000294">
    <property type="entry name" value="Serine/threonine-protein kinase OXI1"/>
    <property type="match status" value="1"/>
</dbReference>
<evidence type="ECO:0000256" key="5">
    <source>
        <dbReference type="ARBA" id="ARBA00022777"/>
    </source>
</evidence>
<comment type="catalytic activity">
    <reaction evidence="7">
        <text>L-threonyl-[protein] + ATP = O-phospho-L-threonyl-[protein] + ADP + H(+)</text>
        <dbReference type="Rhea" id="RHEA:46608"/>
        <dbReference type="Rhea" id="RHEA-COMP:11060"/>
        <dbReference type="Rhea" id="RHEA-COMP:11605"/>
        <dbReference type="ChEBI" id="CHEBI:15378"/>
        <dbReference type="ChEBI" id="CHEBI:30013"/>
        <dbReference type="ChEBI" id="CHEBI:30616"/>
        <dbReference type="ChEBI" id="CHEBI:61977"/>
        <dbReference type="ChEBI" id="CHEBI:456216"/>
        <dbReference type="EC" id="2.7.11.1"/>
    </reaction>
</comment>
<evidence type="ECO:0000256" key="2">
    <source>
        <dbReference type="ARBA" id="ARBA00022527"/>
    </source>
</evidence>
<dbReference type="SUPFAM" id="SSF56112">
    <property type="entry name" value="Protein kinase-like (PK-like)"/>
    <property type="match status" value="1"/>
</dbReference>
<feature type="non-terminal residue" evidence="11">
    <location>
        <position position="136"/>
    </location>
</feature>
<dbReference type="GO" id="GO:0005524">
    <property type="term" value="F:ATP binding"/>
    <property type="evidence" value="ECO:0007669"/>
    <property type="project" value="UniProtKB-KW"/>
</dbReference>
<feature type="domain" description="Protein kinase" evidence="10">
    <location>
        <begin position="1"/>
        <end position="136"/>
    </location>
</feature>
<keyword evidence="9" id="KW-1133">Transmembrane helix</keyword>
<dbReference type="PROSITE" id="PS00108">
    <property type="entry name" value="PROTEIN_KINASE_ST"/>
    <property type="match status" value="1"/>
</dbReference>
<evidence type="ECO:0000259" key="10">
    <source>
        <dbReference type="PROSITE" id="PS50011"/>
    </source>
</evidence>
<evidence type="ECO:0000256" key="8">
    <source>
        <dbReference type="ARBA" id="ARBA00048679"/>
    </source>
</evidence>
<dbReference type="PANTHER" id="PTHR24356:SF1">
    <property type="entry name" value="SERINE_THREONINE-PROTEIN KINASE GREATWALL"/>
    <property type="match status" value="1"/>
</dbReference>
<evidence type="ECO:0000256" key="3">
    <source>
        <dbReference type="ARBA" id="ARBA00022679"/>
    </source>
</evidence>
<dbReference type="InterPro" id="IPR050236">
    <property type="entry name" value="Ser_Thr_kinase_AGC"/>
</dbReference>
<dbReference type="InterPro" id="IPR008271">
    <property type="entry name" value="Ser/Thr_kinase_AS"/>
</dbReference>
<dbReference type="InterPro" id="IPR011009">
    <property type="entry name" value="Kinase-like_dom_sf"/>
</dbReference>
<evidence type="ECO:0000256" key="7">
    <source>
        <dbReference type="ARBA" id="ARBA00047899"/>
    </source>
</evidence>
<evidence type="ECO:0000256" key="6">
    <source>
        <dbReference type="ARBA" id="ARBA00022840"/>
    </source>
</evidence>
<evidence type="ECO:0000256" key="9">
    <source>
        <dbReference type="SAM" id="Phobius"/>
    </source>
</evidence>
<dbReference type="PANTHER" id="PTHR24356">
    <property type="entry name" value="SERINE/THREONINE-PROTEIN KINASE"/>
    <property type="match status" value="1"/>
</dbReference>
<dbReference type="GO" id="GO:0004674">
    <property type="term" value="F:protein serine/threonine kinase activity"/>
    <property type="evidence" value="ECO:0007669"/>
    <property type="project" value="UniProtKB-KW"/>
</dbReference>
<evidence type="ECO:0000313" key="11">
    <source>
        <dbReference type="EMBL" id="AFJ69649.1"/>
    </source>
</evidence>
<keyword evidence="3" id="KW-0808">Transferase</keyword>
<reference evidence="11" key="1">
    <citation type="journal article" date="2012" name="Bioengineered">
        <title>Additional insights into the genome of the oleaginous model alga Nannochloropsis gaditana.</title>
        <authorList>
            <person name="Jinkerson R.E."/>
            <person name="Radakovits R."/>
            <person name="Posewitz M.C."/>
        </authorList>
    </citation>
    <scope>NUCLEOTIDE SEQUENCE</scope>
    <source>
        <strain evidence="11">CCMP526</strain>
    </source>
</reference>
<keyword evidence="2" id="KW-0723">Serine/threonine-protein kinase</keyword>
<dbReference type="Gene3D" id="3.30.200.20">
    <property type="entry name" value="Phosphorylase Kinase, domain 1"/>
    <property type="match status" value="1"/>
</dbReference>
<keyword evidence="5 11" id="KW-0418">Kinase</keyword>
<dbReference type="SMART" id="SM00220">
    <property type="entry name" value="S_TKc"/>
    <property type="match status" value="1"/>
</dbReference>
<dbReference type="GO" id="GO:0035556">
    <property type="term" value="P:intracellular signal transduction"/>
    <property type="evidence" value="ECO:0007669"/>
    <property type="project" value="TreeGrafter"/>
</dbReference>
<accession>I2CRW6</accession>
<keyword evidence="6" id="KW-0067">ATP-binding</keyword>
<dbReference type="AlphaFoldDB" id="I2CRW6"/>
<organism evidence="11">
    <name type="scientific">Nannochloropsis gaditana (strain CCMP526)</name>
    <name type="common">Green microalga</name>
    <name type="synonym">Microchloropsis gaditana</name>
    <dbReference type="NCBI Taxonomy" id="1093141"/>
    <lineage>
        <taxon>Eukaryota</taxon>
        <taxon>Sar</taxon>
        <taxon>Stramenopiles</taxon>
        <taxon>Ochrophyta</taxon>
        <taxon>Eustigmatophyceae</taxon>
        <taxon>Eustigmatales</taxon>
        <taxon>Monodopsidaceae</taxon>
        <taxon>Nannochloropsis</taxon>
    </lineage>
</organism>
<dbReference type="InterPro" id="IPR000719">
    <property type="entry name" value="Prot_kinase_dom"/>
</dbReference>
<keyword evidence="9" id="KW-0472">Membrane</keyword>
<evidence type="ECO:0000256" key="4">
    <source>
        <dbReference type="ARBA" id="ARBA00022741"/>
    </source>
</evidence>
<gene>
    <name evidence="11" type="ORF">NGATSA_3039700</name>
</gene>
<keyword evidence="4" id="KW-0547">Nucleotide-binding</keyword>
<name>I2CRW6_NANGC</name>
<dbReference type="Gene3D" id="1.10.510.10">
    <property type="entry name" value="Transferase(Phosphotransferase) domain 1"/>
    <property type="match status" value="1"/>
</dbReference>
<reference evidence="11" key="2">
    <citation type="journal article" date="2012" name="Nat. Commun.">
        <title>Draft genome sequence and genetic transformation of the oleaginous alga Nannochloropis gaditana.</title>
        <authorList>
            <person name="Radakovits R."/>
            <person name="Jinkerson R.E."/>
            <person name="Fuerstenberg S.I."/>
            <person name="Tae H."/>
            <person name="Settlage R.E."/>
            <person name="Boore J.L."/>
            <person name="Posewitz M.C."/>
        </authorList>
    </citation>
    <scope>NUCLEOTIDE SEQUENCE</scope>
    <source>
        <strain evidence="11">CCMP526</strain>
    </source>
</reference>